<proteinExistence type="predicted"/>
<feature type="region of interest" description="Disordered" evidence="1">
    <location>
        <begin position="228"/>
        <end position="249"/>
    </location>
</feature>
<organism evidence="2 3">
    <name type="scientific">Dorcoceras hygrometricum</name>
    <dbReference type="NCBI Taxonomy" id="472368"/>
    <lineage>
        <taxon>Eukaryota</taxon>
        <taxon>Viridiplantae</taxon>
        <taxon>Streptophyta</taxon>
        <taxon>Embryophyta</taxon>
        <taxon>Tracheophyta</taxon>
        <taxon>Spermatophyta</taxon>
        <taxon>Magnoliopsida</taxon>
        <taxon>eudicotyledons</taxon>
        <taxon>Gunneridae</taxon>
        <taxon>Pentapetalae</taxon>
        <taxon>asterids</taxon>
        <taxon>lamiids</taxon>
        <taxon>Lamiales</taxon>
        <taxon>Gesneriaceae</taxon>
        <taxon>Didymocarpoideae</taxon>
        <taxon>Trichosporeae</taxon>
        <taxon>Loxocarpinae</taxon>
        <taxon>Dorcoceras</taxon>
    </lineage>
</organism>
<dbReference type="OrthoDB" id="1751168at2759"/>
<evidence type="ECO:0000256" key="1">
    <source>
        <dbReference type="SAM" id="MobiDB-lite"/>
    </source>
</evidence>
<dbReference type="AlphaFoldDB" id="A0A2Z7D286"/>
<keyword evidence="3" id="KW-1185">Reference proteome</keyword>
<evidence type="ECO:0000313" key="2">
    <source>
        <dbReference type="EMBL" id="KZV53130.1"/>
    </source>
</evidence>
<accession>A0A2Z7D286</accession>
<evidence type="ECO:0000313" key="3">
    <source>
        <dbReference type="Proteomes" id="UP000250235"/>
    </source>
</evidence>
<dbReference type="EMBL" id="KQ990533">
    <property type="protein sequence ID" value="KZV53130.1"/>
    <property type="molecule type" value="Genomic_DNA"/>
</dbReference>
<dbReference type="Proteomes" id="UP000250235">
    <property type="component" value="Unassembled WGS sequence"/>
</dbReference>
<protein>
    <submittedName>
        <fullName evidence="2">Uncharacterized protein</fullName>
    </submittedName>
</protein>
<sequence length="481" mass="53876">MENNGMIEMFKSLEESGLKGFLGASDLNYEEAVIEFFTNAKVIEGTIVKETVTEMRSQFSGCDEPFRAPNKKKGMKIEFRLLHDVVAKALCAKAGSFDQVTSAKLDMMIAISAGLKVNRAPVLFRVLLNMARSKTVPADSLSQLDFDSRPQEGTKKLYGQSKATKTMGLQITKPAMRKQTTSMAKKKQAESVKEVATLSTVEARDLTAPMISKSETSSKIDSCPLVTHRRRRPHVEEPSESEETTSAPSLAIVKKRRTMRTRPSQIRPHLGLVSSNPMENADLLLTEIPEETPAHTIAMEDKMDHGSPHTEHINMAHQNPQSSAMPIVVYTTESRYHDHRIPSKIPEPPPTLQILDPISQALISLIDRVSSLDQTCSRMKIDTDVTRHHLHYSETSSKMLSMDWKSKSMFSRVLCLESWLTATKTFDVLETTMVRHYADSHQQLADELVVMKSQLAELVEHFKQIGNDKKGERGQSRPGKD</sequence>
<name>A0A2Z7D286_9LAMI</name>
<gene>
    <name evidence="2" type="ORF">F511_24032</name>
</gene>
<reference evidence="2 3" key="1">
    <citation type="journal article" date="2015" name="Proc. Natl. Acad. Sci. U.S.A.">
        <title>The resurrection genome of Boea hygrometrica: A blueprint for survival of dehydration.</title>
        <authorList>
            <person name="Xiao L."/>
            <person name="Yang G."/>
            <person name="Zhang L."/>
            <person name="Yang X."/>
            <person name="Zhao S."/>
            <person name="Ji Z."/>
            <person name="Zhou Q."/>
            <person name="Hu M."/>
            <person name="Wang Y."/>
            <person name="Chen M."/>
            <person name="Xu Y."/>
            <person name="Jin H."/>
            <person name="Xiao X."/>
            <person name="Hu G."/>
            <person name="Bao F."/>
            <person name="Hu Y."/>
            <person name="Wan P."/>
            <person name="Li L."/>
            <person name="Deng X."/>
            <person name="Kuang T."/>
            <person name="Xiang C."/>
            <person name="Zhu J.K."/>
            <person name="Oliver M.J."/>
            <person name="He Y."/>
        </authorList>
    </citation>
    <scope>NUCLEOTIDE SEQUENCE [LARGE SCALE GENOMIC DNA]</scope>
    <source>
        <strain evidence="3">cv. XS01</strain>
    </source>
</reference>